<keyword evidence="6" id="KW-0732">Signal</keyword>
<keyword evidence="8" id="KW-1185">Reference proteome</keyword>
<evidence type="ECO:0000313" key="7">
    <source>
        <dbReference type="EMBL" id="MBT1705036.1"/>
    </source>
</evidence>
<reference evidence="7 8" key="1">
    <citation type="submission" date="2021-05" db="EMBL/GenBank/DDBJ databases">
        <title>A Polyphasic approach of four new species of the genus Ohtaekwangia: Ohtaekwangia histidinii sp. nov., Ohtaekwangia cretensis sp. nov., Ohtaekwangia indiensis sp. nov., Ohtaekwangia reichenbachii sp. nov. from diverse environment.</title>
        <authorList>
            <person name="Octaviana S."/>
        </authorList>
    </citation>
    <scope>NUCLEOTIDE SEQUENCE [LARGE SCALE GENOMIC DNA]</scope>
    <source>
        <strain evidence="7 8">PWU20</strain>
    </source>
</reference>
<dbReference type="EMBL" id="JAHESD010000045">
    <property type="protein sequence ID" value="MBT1705036.1"/>
    <property type="molecule type" value="Genomic_DNA"/>
</dbReference>
<proteinExistence type="predicted"/>
<gene>
    <name evidence="7" type="ORF">KK060_17215</name>
</gene>
<comment type="caution">
    <text evidence="7">The sequence shown here is derived from an EMBL/GenBank/DDBJ whole genome shotgun (WGS) entry which is preliminary data.</text>
</comment>
<keyword evidence="2" id="KW-0479">Metal-binding</keyword>
<name>A0ABS5VUM3_9BACT</name>
<accession>A0ABS5VUM3</accession>
<dbReference type="PANTHER" id="PTHR31609:SF1">
    <property type="entry name" value="CARBOHYDRATE DEACETYLASE"/>
    <property type="match status" value="1"/>
</dbReference>
<organism evidence="7 8">
    <name type="scientific">Chryseosolibacter indicus</name>
    <dbReference type="NCBI Taxonomy" id="2782351"/>
    <lineage>
        <taxon>Bacteria</taxon>
        <taxon>Pseudomonadati</taxon>
        <taxon>Bacteroidota</taxon>
        <taxon>Cytophagia</taxon>
        <taxon>Cytophagales</taxon>
        <taxon>Chryseotaleaceae</taxon>
        <taxon>Chryseosolibacter</taxon>
    </lineage>
</organism>
<sequence>MKLLIPFIVLFIVIQVQAQQKTIQEKLGYEKDTKLLIIHADDLGVSHSENAASFKALEKGMVNSASIMVPCPWLLEVAAYAKAHPNADLGLHLTLTSEWKNYKWGPVNRQVESLVTKEGYFTDGSVNLGSEAKIEDVERELRSQIEQAIRVGIQPTHFDSHMGMLFQSPELIQLYINLGREYKVPVLLNNRMSLPPLTDKDVLVDQVYIASPSDYKKSMTSFYTGVLKSIQPGLNEIIIHTAYDEAEMQAVTIGHPDYGSAWRQADYNFFTSEACKKIIVEQKIQLITWKEIRDKLLR</sequence>
<keyword evidence="4" id="KW-0460">Magnesium</keyword>
<evidence type="ECO:0000256" key="3">
    <source>
        <dbReference type="ARBA" id="ARBA00022801"/>
    </source>
</evidence>
<dbReference type="Gene3D" id="3.20.20.370">
    <property type="entry name" value="Glycoside hydrolase/deacetylase"/>
    <property type="match status" value="1"/>
</dbReference>
<evidence type="ECO:0000256" key="5">
    <source>
        <dbReference type="ARBA" id="ARBA00023277"/>
    </source>
</evidence>
<evidence type="ECO:0000256" key="6">
    <source>
        <dbReference type="SAM" id="SignalP"/>
    </source>
</evidence>
<feature type="chain" id="PRO_5045836264" evidence="6">
    <location>
        <begin position="19"/>
        <end position="298"/>
    </location>
</feature>
<protein>
    <submittedName>
        <fullName evidence="7">Polysaccharide deacetylase family protein</fullName>
    </submittedName>
</protein>
<keyword evidence="5" id="KW-0119">Carbohydrate metabolism</keyword>
<dbReference type="InterPro" id="IPR006879">
    <property type="entry name" value="YdjC-like"/>
</dbReference>
<dbReference type="SUPFAM" id="SSF88713">
    <property type="entry name" value="Glycoside hydrolase/deacetylase"/>
    <property type="match status" value="1"/>
</dbReference>
<evidence type="ECO:0000256" key="4">
    <source>
        <dbReference type="ARBA" id="ARBA00022842"/>
    </source>
</evidence>
<comment type="cofactor">
    <cofactor evidence="1">
        <name>Mg(2+)</name>
        <dbReference type="ChEBI" id="CHEBI:18420"/>
    </cofactor>
</comment>
<dbReference type="InterPro" id="IPR011330">
    <property type="entry name" value="Glyco_hydro/deAcase_b/a-brl"/>
</dbReference>
<keyword evidence="3" id="KW-0378">Hydrolase</keyword>
<evidence type="ECO:0000313" key="8">
    <source>
        <dbReference type="Proteomes" id="UP000772618"/>
    </source>
</evidence>
<dbReference type="Pfam" id="PF04794">
    <property type="entry name" value="YdjC"/>
    <property type="match status" value="1"/>
</dbReference>
<evidence type="ECO:0000256" key="1">
    <source>
        <dbReference type="ARBA" id="ARBA00001946"/>
    </source>
</evidence>
<feature type="signal peptide" evidence="6">
    <location>
        <begin position="1"/>
        <end position="18"/>
    </location>
</feature>
<dbReference type="Proteomes" id="UP000772618">
    <property type="component" value="Unassembled WGS sequence"/>
</dbReference>
<dbReference type="CDD" id="cd10802">
    <property type="entry name" value="YdjC_TTHB029_like"/>
    <property type="match status" value="1"/>
</dbReference>
<dbReference type="PANTHER" id="PTHR31609">
    <property type="entry name" value="YDJC DEACETYLASE FAMILY MEMBER"/>
    <property type="match status" value="1"/>
</dbReference>
<dbReference type="RefSeq" id="WP_254154994.1">
    <property type="nucleotide sequence ID" value="NZ_JAHESD010000045.1"/>
</dbReference>
<evidence type="ECO:0000256" key="2">
    <source>
        <dbReference type="ARBA" id="ARBA00022723"/>
    </source>
</evidence>